<dbReference type="AlphaFoldDB" id="A0A2T7BBN0"/>
<keyword evidence="2" id="KW-1185">Reference proteome</keyword>
<sequence length="59" mass="6928">MEDRNATIDALILKYIPTLEKDCRLIRAKKDALRIDMKRELLIFISKHFTPKTNEPGRS</sequence>
<protein>
    <submittedName>
        <fullName evidence="1">Uncharacterized protein</fullName>
    </submittedName>
</protein>
<dbReference type="EMBL" id="QCYK01000004">
    <property type="protein sequence ID" value="PUZ21796.1"/>
    <property type="molecule type" value="Genomic_DNA"/>
</dbReference>
<comment type="caution">
    <text evidence="1">The sequence shown here is derived from an EMBL/GenBank/DDBJ whole genome shotgun (WGS) entry which is preliminary data.</text>
</comment>
<name>A0A2T7BBN0_9BACT</name>
<dbReference type="Proteomes" id="UP000244450">
    <property type="component" value="Unassembled WGS sequence"/>
</dbReference>
<evidence type="ECO:0000313" key="1">
    <source>
        <dbReference type="EMBL" id="PUZ21796.1"/>
    </source>
</evidence>
<dbReference type="RefSeq" id="WP_108689445.1">
    <property type="nucleotide sequence ID" value="NZ_QCYK01000004.1"/>
</dbReference>
<reference evidence="1 2" key="1">
    <citation type="submission" date="2018-04" db="EMBL/GenBank/DDBJ databases">
        <title>Chitinophaga fuyangensis sp. nov., isolated from soil in a chemical factory.</title>
        <authorList>
            <person name="Chen K."/>
        </authorList>
    </citation>
    <scope>NUCLEOTIDE SEQUENCE [LARGE SCALE GENOMIC DNA]</scope>
    <source>
        <strain evidence="1 2">LY-1</strain>
    </source>
</reference>
<organism evidence="1 2">
    <name type="scientific">Chitinophaga parva</name>
    <dbReference type="NCBI Taxonomy" id="2169414"/>
    <lineage>
        <taxon>Bacteria</taxon>
        <taxon>Pseudomonadati</taxon>
        <taxon>Bacteroidota</taxon>
        <taxon>Chitinophagia</taxon>
        <taxon>Chitinophagales</taxon>
        <taxon>Chitinophagaceae</taxon>
        <taxon>Chitinophaga</taxon>
    </lineage>
</organism>
<gene>
    <name evidence="1" type="ORF">DCC81_24730</name>
</gene>
<evidence type="ECO:0000313" key="2">
    <source>
        <dbReference type="Proteomes" id="UP000244450"/>
    </source>
</evidence>
<proteinExistence type="predicted"/>
<accession>A0A2T7BBN0</accession>